<protein>
    <submittedName>
        <fullName evidence="2">Sigma 70 factor domain-containing protein</fullName>
    </submittedName>
</protein>
<dbReference type="PANTHER" id="PTHR37478:SF2">
    <property type="entry name" value="UPF0251 PROTEIN TK0562"/>
    <property type="match status" value="1"/>
</dbReference>
<evidence type="ECO:0000256" key="1">
    <source>
        <dbReference type="ARBA" id="ARBA00009350"/>
    </source>
</evidence>
<reference evidence="3" key="1">
    <citation type="submission" date="2017-09" db="EMBL/GenBank/DDBJ databases">
        <title>The complete genome of Sulfurospirillum sp. JPD-1.</title>
        <authorList>
            <person name="Goris T."/>
        </authorList>
    </citation>
    <scope>NUCLEOTIDE SEQUENCE [LARGE SCALE GENOMIC DNA]</scope>
    <source>
        <strain evidence="3">JPD-1</strain>
    </source>
</reference>
<proteinExistence type="inferred from homology"/>
<sequence>MPRQKCKRFTSFRPPCCQFNPREIQTHQETITLLSEEVEALYLMDLLELYQEEAAQKMEVSRPTFARIIKSARNKVALALLGGHTLHLENTKERYVVALCSENETSPYSSLSPKSRYIHFFTLENHHISEHQMIPNPLTSNQMKPPLVLTELFVNQRVNVFVTGTIGQGFKSMLSTKGIPVLLKEEITDEEITALW</sequence>
<dbReference type="InterPro" id="IPR036105">
    <property type="entry name" value="DiNase_FeMo-co_biosyn_sf"/>
</dbReference>
<dbReference type="RefSeq" id="WP_096046133.1">
    <property type="nucleotide sequence ID" value="NZ_CP023275.1"/>
</dbReference>
<evidence type="ECO:0000313" key="3">
    <source>
        <dbReference type="Proteomes" id="UP000217349"/>
    </source>
</evidence>
<dbReference type="Pfam" id="PF02001">
    <property type="entry name" value="DUF134"/>
    <property type="match status" value="1"/>
</dbReference>
<dbReference type="OrthoDB" id="280278at2"/>
<dbReference type="AlphaFoldDB" id="A0A290HC12"/>
<name>A0A290HC12_9BACT</name>
<dbReference type="KEGG" id="sulj:SJPD1_0884"/>
<dbReference type="InterPro" id="IPR002852">
    <property type="entry name" value="UPF0251"/>
</dbReference>
<dbReference type="Gene3D" id="3.30.420.130">
    <property type="entry name" value="Dinitrogenase iron-molybdenum cofactor biosynthesis domain"/>
    <property type="match status" value="1"/>
</dbReference>
<dbReference type="PANTHER" id="PTHR37478">
    <property type="match status" value="1"/>
</dbReference>
<dbReference type="EMBL" id="CP023275">
    <property type="protein sequence ID" value="ATB68997.1"/>
    <property type="molecule type" value="Genomic_DNA"/>
</dbReference>
<dbReference type="Proteomes" id="UP000217349">
    <property type="component" value="Chromosome"/>
</dbReference>
<gene>
    <name evidence="2" type="ORF">SJPD1_0884</name>
</gene>
<dbReference type="SUPFAM" id="SSF53146">
    <property type="entry name" value="Nitrogenase accessory factor-like"/>
    <property type="match status" value="1"/>
</dbReference>
<organism evidence="2 3">
    <name type="scientific">Sulfurospirillum diekertiae</name>
    <dbReference type="NCBI Taxonomy" id="1854492"/>
    <lineage>
        <taxon>Bacteria</taxon>
        <taxon>Pseudomonadati</taxon>
        <taxon>Campylobacterota</taxon>
        <taxon>Epsilonproteobacteria</taxon>
        <taxon>Campylobacterales</taxon>
        <taxon>Sulfurospirillaceae</taxon>
        <taxon>Sulfurospirillum</taxon>
    </lineage>
</organism>
<evidence type="ECO:0000313" key="2">
    <source>
        <dbReference type="EMBL" id="ATB68997.1"/>
    </source>
</evidence>
<comment type="similarity">
    <text evidence="1">Belongs to the UPF0251 family.</text>
</comment>
<accession>A0A290HC12</accession>